<name>A0A8H5S7Q3_9HYPO</name>
<dbReference type="Proteomes" id="UP000530670">
    <property type="component" value="Unassembled WGS sequence"/>
</dbReference>
<protein>
    <submittedName>
        <fullName evidence="2">Uncharacterized protein</fullName>
    </submittedName>
</protein>
<reference evidence="2 3" key="1">
    <citation type="submission" date="2020-05" db="EMBL/GenBank/DDBJ databases">
        <title>Identification and distribution of gene clusters putatively required for synthesis of sphingolipid metabolism inhibitors in phylogenetically diverse species of the filamentous fungus Fusarium.</title>
        <authorList>
            <person name="Kim H.-S."/>
            <person name="Busman M."/>
            <person name="Brown D.W."/>
            <person name="Divon H."/>
            <person name="Uhlig S."/>
            <person name="Proctor R.H."/>
        </authorList>
    </citation>
    <scope>NUCLEOTIDE SEQUENCE [LARGE SCALE GENOMIC DNA]</scope>
    <source>
        <strain evidence="2 3">NRRL 66243</strain>
    </source>
</reference>
<keyword evidence="3" id="KW-1185">Reference proteome</keyword>
<proteinExistence type="predicted"/>
<evidence type="ECO:0000313" key="2">
    <source>
        <dbReference type="EMBL" id="KAF5646095.1"/>
    </source>
</evidence>
<dbReference type="EMBL" id="JAAQRI010000040">
    <property type="protein sequence ID" value="KAF5646095.1"/>
    <property type="molecule type" value="Genomic_DNA"/>
</dbReference>
<evidence type="ECO:0000256" key="1">
    <source>
        <dbReference type="SAM" id="MobiDB-lite"/>
    </source>
</evidence>
<organism evidence="2 3">
    <name type="scientific">Fusarium tjaetaba</name>
    <dbReference type="NCBI Taxonomy" id="1567544"/>
    <lineage>
        <taxon>Eukaryota</taxon>
        <taxon>Fungi</taxon>
        <taxon>Dikarya</taxon>
        <taxon>Ascomycota</taxon>
        <taxon>Pezizomycotina</taxon>
        <taxon>Sordariomycetes</taxon>
        <taxon>Hypocreomycetidae</taxon>
        <taxon>Hypocreales</taxon>
        <taxon>Nectriaceae</taxon>
        <taxon>Fusarium</taxon>
        <taxon>Fusarium fujikuroi species complex</taxon>
    </lineage>
</organism>
<gene>
    <name evidence="2" type="ORF">FTJAE_2184</name>
</gene>
<comment type="caution">
    <text evidence="2">The sequence shown here is derived from an EMBL/GenBank/DDBJ whole genome shotgun (WGS) entry which is preliminary data.</text>
</comment>
<dbReference type="AlphaFoldDB" id="A0A8H5S7Q3"/>
<dbReference type="GeneID" id="59300622"/>
<evidence type="ECO:0000313" key="3">
    <source>
        <dbReference type="Proteomes" id="UP000530670"/>
    </source>
</evidence>
<dbReference type="OrthoDB" id="5087721at2759"/>
<dbReference type="RefSeq" id="XP_037210688.1">
    <property type="nucleotide sequence ID" value="XM_037348352.1"/>
</dbReference>
<accession>A0A8H5S7Q3</accession>
<feature type="region of interest" description="Disordered" evidence="1">
    <location>
        <begin position="417"/>
        <end position="439"/>
    </location>
</feature>
<sequence>MEVVGKIVDFAIDYLKDAAAEQEAKARQDQIMTALDNIQLTLNSLQDEQQQSTNIAMIGGSFTNIETWQTRYATALKFNNTNEINTLINEFNENAPTYLTNIFNVLNGQGLGPGTVPLLKSWHAASYAKMYTPVDGQYTFTMNNYLDDYNKIVSWGVSMAGYAFICQIIALRVLAAPTMSASDLQGEADQYTSDFKANAAAVASVAYDQFPSFVKKFKPNYTDVGSNLNQWFRMWQPGQHIKNYVGWMEDGRWVPDNQNYGVFKNDTNAMYQIYPLDCDDDEGIYPAVEFRFDEASHPLNGLATVISRVDGATVSFYNWEGHSDDGIPAGINSAGLTTTTDPQYWCDRVTFTQALFNILPVSAEDMKNNPAPGFVLMLANDPPHRDGGIFDWVPGTASPLSYWILRDDGLDQTSWVQTQNSASTAPGDDSRAPSPNPSE</sequence>